<proteinExistence type="predicted"/>
<sequence>MMVRIIFVFTVLFYSCKVNKLEKAKNEVVIEITGYSENAKLSAVLVCNDTLVYYINEYEQWPDSLYRKKLKIKGSYRFETELGEEINGFVKPSIPEKHVISEIKKIEIIQKE</sequence>
<organism evidence="1 2">
    <name type="scientific">Wandonia haliotis</name>
    <dbReference type="NCBI Taxonomy" id="574963"/>
    <lineage>
        <taxon>Bacteria</taxon>
        <taxon>Pseudomonadati</taxon>
        <taxon>Bacteroidota</taxon>
        <taxon>Flavobacteriia</taxon>
        <taxon>Flavobacteriales</taxon>
        <taxon>Crocinitomicaceae</taxon>
        <taxon>Wandonia</taxon>
    </lineage>
</organism>
<comment type="caution">
    <text evidence="1">The sequence shown here is derived from an EMBL/GenBank/DDBJ whole genome shotgun (WGS) entry which is preliminary data.</text>
</comment>
<dbReference type="RefSeq" id="WP_343787762.1">
    <property type="nucleotide sequence ID" value="NZ_BAAAFH010000011.1"/>
</dbReference>
<evidence type="ECO:0008006" key="3">
    <source>
        <dbReference type="Google" id="ProtNLM"/>
    </source>
</evidence>
<evidence type="ECO:0000313" key="1">
    <source>
        <dbReference type="EMBL" id="GAA0875855.1"/>
    </source>
</evidence>
<accession>A0ABN1MR89</accession>
<dbReference type="Proteomes" id="UP001501126">
    <property type="component" value="Unassembled WGS sequence"/>
</dbReference>
<dbReference type="PROSITE" id="PS51257">
    <property type="entry name" value="PROKAR_LIPOPROTEIN"/>
    <property type="match status" value="1"/>
</dbReference>
<gene>
    <name evidence="1" type="ORF">GCM10009118_22640</name>
</gene>
<protein>
    <recommendedName>
        <fullName evidence="3">DUF4377 domain-containing protein</fullName>
    </recommendedName>
</protein>
<evidence type="ECO:0000313" key="2">
    <source>
        <dbReference type="Proteomes" id="UP001501126"/>
    </source>
</evidence>
<dbReference type="EMBL" id="BAAAFH010000011">
    <property type="protein sequence ID" value="GAA0875855.1"/>
    <property type="molecule type" value="Genomic_DNA"/>
</dbReference>
<reference evidence="1 2" key="1">
    <citation type="journal article" date="2019" name="Int. J. Syst. Evol. Microbiol.">
        <title>The Global Catalogue of Microorganisms (GCM) 10K type strain sequencing project: providing services to taxonomists for standard genome sequencing and annotation.</title>
        <authorList>
            <consortium name="The Broad Institute Genomics Platform"/>
            <consortium name="The Broad Institute Genome Sequencing Center for Infectious Disease"/>
            <person name="Wu L."/>
            <person name="Ma J."/>
        </authorList>
    </citation>
    <scope>NUCLEOTIDE SEQUENCE [LARGE SCALE GENOMIC DNA]</scope>
    <source>
        <strain evidence="1 2">JCM 16083</strain>
    </source>
</reference>
<name>A0ABN1MR89_9FLAO</name>
<keyword evidence="2" id="KW-1185">Reference proteome</keyword>